<dbReference type="PANTHER" id="PTHR10265:SF44">
    <property type="entry name" value="CYCLIN-DEPENDENT KINASE INHIBITOR 1C"/>
    <property type="match status" value="1"/>
</dbReference>
<dbReference type="Gene3D" id="4.10.365.10">
    <property type="entry name" value="p27"/>
    <property type="match status" value="1"/>
</dbReference>
<dbReference type="Pfam" id="PF02234">
    <property type="entry name" value="CDI"/>
    <property type="match status" value="1"/>
</dbReference>
<evidence type="ECO:0000256" key="6">
    <source>
        <dbReference type="SAM" id="MobiDB-lite"/>
    </source>
</evidence>
<evidence type="ECO:0000313" key="9">
    <source>
        <dbReference type="Proteomes" id="UP000007648"/>
    </source>
</evidence>
<reference evidence="8" key="3">
    <citation type="submission" date="2025-09" db="UniProtKB">
        <authorList>
            <consortium name="Ensembl"/>
        </authorList>
    </citation>
    <scope>IDENTIFICATION</scope>
</reference>
<evidence type="ECO:0000256" key="1">
    <source>
        <dbReference type="ARBA" id="ARBA00004123"/>
    </source>
</evidence>
<keyword evidence="4" id="KW-0539">Nucleus</keyword>
<dbReference type="GeneID" id="116419912"/>
<sequence>MDLVGDRRAFPVEASAGVCRTLFGPVDHEELGRELVGKLAEISAEDERRWDYNFQNDRPLVGPGRLQWQEVDDHTVPAFYRETVQVGRSRFPLLLLRPAASRAAGCPPLRPAPGCGPDAEGPGPDGAADAPVVAVTDELPLDADLDSGFTILATARAGAPASNALITAFFVKRKRPRAFKPFPLDHGMPRGRSPEPEPSGSDGSDGSGSDSSAGSSGRDSPAGRTRRVRRSRRARSAAPPSEQRPSKRSR</sequence>
<keyword evidence="5" id="KW-0131">Cell cycle</keyword>
<reference evidence="8" key="2">
    <citation type="submission" date="2025-08" db="UniProtKB">
        <authorList>
            <consortium name="Ensembl"/>
        </authorList>
    </citation>
    <scope>IDENTIFICATION</scope>
</reference>
<dbReference type="KEGG" id="shr:116419912"/>
<dbReference type="GO" id="GO:0004861">
    <property type="term" value="F:cyclin-dependent protein serine/threonine kinase inhibitor activity"/>
    <property type="evidence" value="ECO:0007669"/>
    <property type="project" value="InterPro"/>
</dbReference>
<dbReference type="InParanoid" id="A0A7N4PGX9"/>
<comment type="similarity">
    <text evidence="2">Belongs to the CDI family.</text>
</comment>
<name>A0A7N4PGX9_SARHA</name>
<evidence type="ECO:0000256" key="3">
    <source>
        <dbReference type="ARBA" id="ARBA00023013"/>
    </source>
</evidence>
<gene>
    <name evidence="8" type="primary">CDKN1C</name>
</gene>
<dbReference type="RefSeq" id="XP_031798425.1">
    <property type="nucleotide sequence ID" value="XM_031942565.1"/>
</dbReference>
<dbReference type="GO" id="GO:0005634">
    <property type="term" value="C:nucleus"/>
    <property type="evidence" value="ECO:0007669"/>
    <property type="project" value="UniProtKB-SubCell"/>
</dbReference>
<accession>A0A7N4PGX9</accession>
<proteinExistence type="inferred from homology"/>
<dbReference type="InterPro" id="IPR003175">
    <property type="entry name" value="CDI_dom"/>
</dbReference>
<evidence type="ECO:0000259" key="7">
    <source>
        <dbReference type="Pfam" id="PF02234"/>
    </source>
</evidence>
<dbReference type="GO" id="GO:0045930">
    <property type="term" value="P:negative regulation of mitotic cell cycle"/>
    <property type="evidence" value="ECO:0007669"/>
    <property type="project" value="TreeGrafter"/>
</dbReference>
<organism evidence="8 9">
    <name type="scientific">Sarcophilus harrisii</name>
    <name type="common">Tasmanian devil</name>
    <name type="synonym">Sarcophilus laniarius</name>
    <dbReference type="NCBI Taxonomy" id="9305"/>
    <lineage>
        <taxon>Eukaryota</taxon>
        <taxon>Metazoa</taxon>
        <taxon>Chordata</taxon>
        <taxon>Craniata</taxon>
        <taxon>Vertebrata</taxon>
        <taxon>Euteleostomi</taxon>
        <taxon>Mammalia</taxon>
        <taxon>Metatheria</taxon>
        <taxon>Dasyuromorphia</taxon>
        <taxon>Dasyuridae</taxon>
        <taxon>Sarcophilus</taxon>
    </lineage>
</organism>
<evidence type="ECO:0000256" key="4">
    <source>
        <dbReference type="ARBA" id="ARBA00023242"/>
    </source>
</evidence>
<feature type="compositionally biased region" description="Basic residues" evidence="6">
    <location>
        <begin position="224"/>
        <end position="235"/>
    </location>
</feature>
<evidence type="ECO:0000313" key="8">
    <source>
        <dbReference type="Ensembl" id="ENSSHAP00000038242.1"/>
    </source>
</evidence>
<comment type="subcellular location">
    <subcellularLocation>
        <location evidence="1">Nucleus</location>
    </subcellularLocation>
</comment>
<evidence type="ECO:0000256" key="5">
    <source>
        <dbReference type="ARBA" id="ARBA00023306"/>
    </source>
</evidence>
<feature type="region of interest" description="Disordered" evidence="6">
    <location>
        <begin position="179"/>
        <end position="250"/>
    </location>
</feature>
<reference evidence="8 9" key="1">
    <citation type="journal article" date="2011" name="Proc. Natl. Acad. Sci. U.S.A.">
        <title>Genetic diversity and population structure of the endangered marsupial Sarcophilus harrisii (Tasmanian devil).</title>
        <authorList>
            <person name="Miller W."/>
            <person name="Hayes V.M."/>
            <person name="Ratan A."/>
            <person name="Petersen D.C."/>
            <person name="Wittekindt N.E."/>
            <person name="Miller J."/>
            <person name="Walenz B."/>
            <person name="Knight J."/>
            <person name="Qi J."/>
            <person name="Zhao F."/>
            <person name="Wang Q."/>
            <person name="Bedoya-Reina O.C."/>
            <person name="Katiyar N."/>
            <person name="Tomsho L.P."/>
            <person name="Kasson L.M."/>
            <person name="Hardie R.A."/>
            <person name="Woodbridge P."/>
            <person name="Tindall E.A."/>
            <person name="Bertelsen M.F."/>
            <person name="Dixon D."/>
            <person name="Pyecroft S."/>
            <person name="Helgen K.M."/>
            <person name="Lesk A.M."/>
            <person name="Pringle T.H."/>
            <person name="Patterson N."/>
            <person name="Zhang Y."/>
            <person name="Kreiss A."/>
            <person name="Woods G.M."/>
            <person name="Jones M.E."/>
            <person name="Schuster S.C."/>
        </authorList>
    </citation>
    <scope>NUCLEOTIDE SEQUENCE [LARGE SCALE GENOMIC DNA]</scope>
</reference>
<dbReference type="InterPro" id="IPR044898">
    <property type="entry name" value="CDI_dom_sf"/>
</dbReference>
<dbReference type="OrthoDB" id="9940972at2759"/>
<dbReference type="AlphaFoldDB" id="A0A7N4PGX9"/>
<keyword evidence="3" id="KW-0649">Protein kinase inhibitor</keyword>
<keyword evidence="9" id="KW-1185">Reference proteome</keyword>
<dbReference type="CTD" id="1028"/>
<dbReference type="PANTHER" id="PTHR10265">
    <property type="entry name" value="CYCLIN-DEPENDENT KINASE INHIBITOR 1"/>
    <property type="match status" value="1"/>
</dbReference>
<feature type="domain" description="Cyclin-dependent kinase inhibitor" evidence="7">
    <location>
        <begin position="22"/>
        <end position="71"/>
    </location>
</feature>
<dbReference type="Ensembl" id="ENSSHAT00000051143.1">
    <property type="protein sequence ID" value="ENSSHAP00000038242.1"/>
    <property type="gene ID" value="ENSSHAG00000020798.1"/>
</dbReference>
<dbReference type="GeneTree" id="ENSGT00940000162677"/>
<feature type="compositionally biased region" description="Low complexity" evidence="6">
    <location>
        <begin position="198"/>
        <end position="223"/>
    </location>
</feature>
<feature type="compositionally biased region" description="Low complexity" evidence="6">
    <location>
        <begin position="112"/>
        <end position="130"/>
    </location>
</feature>
<dbReference type="Proteomes" id="UP000007648">
    <property type="component" value="Unassembled WGS sequence"/>
</dbReference>
<evidence type="ECO:0000256" key="2">
    <source>
        <dbReference type="ARBA" id="ARBA00006726"/>
    </source>
</evidence>
<protein>
    <submittedName>
        <fullName evidence="8">Cyclin dependent kinase inhibitor 1C</fullName>
    </submittedName>
</protein>
<feature type="region of interest" description="Disordered" evidence="6">
    <location>
        <begin position="111"/>
        <end position="130"/>
    </location>
</feature>